<dbReference type="RefSeq" id="WP_285622057.1">
    <property type="nucleotide sequence ID" value="NZ_BSTJ01000004.1"/>
</dbReference>
<sequence length="242" mass="27557">MAPFAIDYLRGDELDIWDSWCITGGTAHGGGFNVLPGHERDPRLIHELPNRWLTGHEPVSNDFGWCAGGPRELLDFSSSREEARDLADAAWQMWRKLAAELPPSRPWQVYHDRKVAEFRTYSLDQAAADYRAQPLVKAFDGYLETLPTERYRYQFLRFADPVVEVGRVSREEFIERRALRQRDVLTLEGWWYEDGGPGIHGACHSPARCPHEPELTAGQDHIDGYLAGLSGDTLLVNVRCHV</sequence>
<name>A0A9W6RGC5_9ACTN</name>
<reference evidence="1" key="1">
    <citation type="submission" date="2023-03" db="EMBL/GenBank/DDBJ databases">
        <title>Actinoallomurus iriomotensis NBRC 103681.</title>
        <authorList>
            <person name="Ichikawa N."/>
            <person name="Sato H."/>
            <person name="Tonouchi N."/>
        </authorList>
    </citation>
    <scope>NUCLEOTIDE SEQUENCE</scope>
    <source>
        <strain evidence="1">NBRC 103681</strain>
    </source>
</reference>
<comment type="caution">
    <text evidence="1">The sequence shown here is derived from an EMBL/GenBank/DDBJ whole genome shotgun (WGS) entry which is preliminary data.</text>
</comment>
<proteinExistence type="predicted"/>
<dbReference type="AlphaFoldDB" id="A0A9W6RGC5"/>
<evidence type="ECO:0000313" key="1">
    <source>
        <dbReference type="EMBL" id="GLY75243.1"/>
    </source>
</evidence>
<protein>
    <submittedName>
        <fullName evidence="1">Uncharacterized protein</fullName>
    </submittedName>
</protein>
<organism evidence="1 2">
    <name type="scientific">Actinoallomurus iriomotensis</name>
    <dbReference type="NCBI Taxonomy" id="478107"/>
    <lineage>
        <taxon>Bacteria</taxon>
        <taxon>Bacillati</taxon>
        <taxon>Actinomycetota</taxon>
        <taxon>Actinomycetes</taxon>
        <taxon>Streptosporangiales</taxon>
        <taxon>Thermomonosporaceae</taxon>
        <taxon>Actinoallomurus</taxon>
    </lineage>
</organism>
<accession>A0A9W6RGC5</accession>
<dbReference type="EMBL" id="BSTJ01000004">
    <property type="protein sequence ID" value="GLY75243.1"/>
    <property type="molecule type" value="Genomic_DNA"/>
</dbReference>
<evidence type="ECO:0000313" key="2">
    <source>
        <dbReference type="Proteomes" id="UP001165135"/>
    </source>
</evidence>
<dbReference type="Proteomes" id="UP001165135">
    <property type="component" value="Unassembled WGS sequence"/>
</dbReference>
<gene>
    <name evidence="1" type="ORF">Airi01_035100</name>
</gene>